<protein>
    <recommendedName>
        <fullName evidence="3">Sulfotransferase family protein</fullName>
    </recommendedName>
</protein>
<sequence length="214" mass="23809">MTQTGRLKIVNLGLPKTGTTTFARALQEAGLFVADHRVRGEHTDDTRIRRDFVGAGIYTSWYATGNPLELLDFYDALTEISGLKPPLALFPQCDYALLKAMRDKNPDVKFVTTTRPPEAICASMDNFRNMGKRVAQANMPGLPHGFGKNWTERVTWIETMLDMHRDVFAGRDNYLQLDVGAPDAAEKLSAFIGMPLPWWGRENVTQPPGGDPVA</sequence>
<proteinExistence type="predicted"/>
<reference evidence="1 2" key="1">
    <citation type="submission" date="2020-08" db="EMBL/GenBank/DDBJ databases">
        <title>Genomic Encyclopedia of Type Strains, Phase IV (KMG-IV): sequencing the most valuable type-strain genomes for metagenomic binning, comparative biology and taxonomic classification.</title>
        <authorList>
            <person name="Goeker M."/>
        </authorList>
    </citation>
    <scope>NUCLEOTIDE SEQUENCE [LARGE SCALE GENOMIC DNA]</scope>
    <source>
        <strain evidence="1 2">DSM 102235</strain>
    </source>
</reference>
<dbReference type="SUPFAM" id="SSF52540">
    <property type="entry name" value="P-loop containing nucleoside triphosphate hydrolases"/>
    <property type="match status" value="1"/>
</dbReference>
<dbReference type="InterPro" id="IPR040632">
    <property type="entry name" value="Sulfotransfer_4"/>
</dbReference>
<dbReference type="Proteomes" id="UP000541426">
    <property type="component" value="Unassembled WGS sequence"/>
</dbReference>
<evidence type="ECO:0008006" key="3">
    <source>
        <dbReference type="Google" id="ProtNLM"/>
    </source>
</evidence>
<comment type="caution">
    <text evidence="1">The sequence shown here is derived from an EMBL/GenBank/DDBJ whole genome shotgun (WGS) entry which is preliminary data.</text>
</comment>
<keyword evidence="2" id="KW-1185">Reference proteome</keyword>
<dbReference type="RefSeq" id="WP_183965106.1">
    <property type="nucleotide sequence ID" value="NZ_BAABBZ010000018.1"/>
</dbReference>
<dbReference type="PANTHER" id="PTHR36978">
    <property type="entry name" value="P-LOOP CONTAINING NUCLEOTIDE TRIPHOSPHATE HYDROLASE"/>
    <property type="match status" value="1"/>
</dbReference>
<accession>A0A7W6DLQ4</accession>
<dbReference type="AlphaFoldDB" id="A0A7W6DLQ4"/>
<dbReference type="Gene3D" id="3.40.50.300">
    <property type="entry name" value="P-loop containing nucleotide triphosphate hydrolases"/>
    <property type="match status" value="1"/>
</dbReference>
<name>A0A7W6DLQ4_9RHOB</name>
<dbReference type="PANTHER" id="PTHR36978:SF4">
    <property type="entry name" value="P-LOOP CONTAINING NUCLEOSIDE TRIPHOSPHATE HYDROLASE PROTEIN"/>
    <property type="match status" value="1"/>
</dbReference>
<gene>
    <name evidence="1" type="ORF">GGQ68_001824</name>
</gene>
<dbReference type="EMBL" id="JACIEJ010000004">
    <property type="protein sequence ID" value="MBB3985491.1"/>
    <property type="molecule type" value="Genomic_DNA"/>
</dbReference>
<organism evidence="1 2">
    <name type="scientific">Sagittula marina</name>
    <dbReference type="NCBI Taxonomy" id="943940"/>
    <lineage>
        <taxon>Bacteria</taxon>
        <taxon>Pseudomonadati</taxon>
        <taxon>Pseudomonadota</taxon>
        <taxon>Alphaproteobacteria</taxon>
        <taxon>Rhodobacterales</taxon>
        <taxon>Roseobacteraceae</taxon>
        <taxon>Sagittula</taxon>
    </lineage>
</organism>
<dbReference type="Pfam" id="PF17784">
    <property type="entry name" value="Sulfotransfer_4"/>
    <property type="match status" value="1"/>
</dbReference>
<evidence type="ECO:0000313" key="1">
    <source>
        <dbReference type="EMBL" id="MBB3985491.1"/>
    </source>
</evidence>
<dbReference type="InterPro" id="IPR027417">
    <property type="entry name" value="P-loop_NTPase"/>
</dbReference>
<evidence type="ECO:0000313" key="2">
    <source>
        <dbReference type="Proteomes" id="UP000541426"/>
    </source>
</evidence>